<organism evidence="1 2">
    <name type="scientific">Clitoria ternatea</name>
    <name type="common">Butterfly pea</name>
    <dbReference type="NCBI Taxonomy" id="43366"/>
    <lineage>
        <taxon>Eukaryota</taxon>
        <taxon>Viridiplantae</taxon>
        <taxon>Streptophyta</taxon>
        <taxon>Embryophyta</taxon>
        <taxon>Tracheophyta</taxon>
        <taxon>Spermatophyta</taxon>
        <taxon>Magnoliopsida</taxon>
        <taxon>eudicotyledons</taxon>
        <taxon>Gunneridae</taxon>
        <taxon>Pentapetalae</taxon>
        <taxon>rosids</taxon>
        <taxon>fabids</taxon>
        <taxon>Fabales</taxon>
        <taxon>Fabaceae</taxon>
        <taxon>Papilionoideae</taxon>
        <taxon>50 kb inversion clade</taxon>
        <taxon>NPAAA clade</taxon>
        <taxon>indigoferoid/millettioid clade</taxon>
        <taxon>Phaseoleae</taxon>
        <taxon>Clitoria</taxon>
    </lineage>
</organism>
<protein>
    <submittedName>
        <fullName evidence="1">Uncharacterized protein</fullName>
    </submittedName>
</protein>
<proteinExistence type="predicted"/>
<sequence>MHSSVFNLQKSSATQKKSIAISLSSTYFLIFTQSRLRTLVNQEFNRRKLREILCSLSKIKDTDKISQENCNGSSFLQKKLLG</sequence>
<evidence type="ECO:0000313" key="2">
    <source>
        <dbReference type="Proteomes" id="UP001359559"/>
    </source>
</evidence>
<evidence type="ECO:0000313" key="1">
    <source>
        <dbReference type="EMBL" id="KAK7264747.1"/>
    </source>
</evidence>
<comment type="caution">
    <text evidence="1">The sequence shown here is derived from an EMBL/GenBank/DDBJ whole genome shotgun (WGS) entry which is preliminary data.</text>
</comment>
<dbReference type="AlphaFoldDB" id="A0AAN9EW93"/>
<name>A0AAN9EW93_CLITE</name>
<accession>A0AAN9EW93</accession>
<gene>
    <name evidence="1" type="ORF">RJT34_32357</name>
</gene>
<reference evidence="1 2" key="1">
    <citation type="submission" date="2024-01" db="EMBL/GenBank/DDBJ databases">
        <title>The genomes of 5 underutilized Papilionoideae crops provide insights into root nodulation and disease resistance.</title>
        <authorList>
            <person name="Yuan L."/>
        </authorList>
    </citation>
    <scope>NUCLEOTIDE SEQUENCE [LARGE SCALE GENOMIC DNA]</scope>
    <source>
        <strain evidence="1">LY-2023</strain>
        <tissue evidence="1">Leaf</tissue>
    </source>
</reference>
<keyword evidence="2" id="KW-1185">Reference proteome</keyword>
<dbReference type="Proteomes" id="UP001359559">
    <property type="component" value="Unassembled WGS sequence"/>
</dbReference>
<dbReference type="EMBL" id="JAYKXN010000008">
    <property type="protein sequence ID" value="KAK7264747.1"/>
    <property type="molecule type" value="Genomic_DNA"/>
</dbReference>